<keyword evidence="10 17" id="KW-1133">Transmembrane helix</keyword>
<evidence type="ECO:0000313" key="19">
    <source>
        <dbReference type="Proteomes" id="UP000468766"/>
    </source>
</evidence>
<evidence type="ECO:0000256" key="11">
    <source>
        <dbReference type="ARBA" id="ARBA00023136"/>
    </source>
</evidence>
<evidence type="ECO:0000256" key="10">
    <source>
        <dbReference type="ARBA" id="ARBA00022989"/>
    </source>
</evidence>
<organism evidence="18 19">
    <name type="scientific">Heliorestis acidaminivorans</name>
    <dbReference type="NCBI Taxonomy" id="553427"/>
    <lineage>
        <taxon>Bacteria</taxon>
        <taxon>Bacillati</taxon>
        <taxon>Bacillota</taxon>
        <taxon>Clostridia</taxon>
        <taxon>Eubacteriales</taxon>
        <taxon>Heliobacteriaceae</taxon>
        <taxon>Heliorestis</taxon>
    </lineage>
</organism>
<evidence type="ECO:0000256" key="14">
    <source>
        <dbReference type="ARBA" id="ARBA00032707"/>
    </source>
</evidence>
<dbReference type="GO" id="GO:0008360">
    <property type="term" value="P:regulation of cell shape"/>
    <property type="evidence" value="ECO:0007669"/>
    <property type="project" value="UniProtKB-KW"/>
</dbReference>
<evidence type="ECO:0000256" key="13">
    <source>
        <dbReference type="ARBA" id="ARBA00023316"/>
    </source>
</evidence>
<keyword evidence="9" id="KW-0573">Peptidoglycan synthesis</keyword>
<keyword evidence="12" id="KW-0046">Antibiotic resistance</keyword>
<keyword evidence="6 17" id="KW-0812">Transmembrane</keyword>
<dbReference type="PANTHER" id="PTHR30622:SF2">
    <property type="entry name" value="UNDECAPRENYL-DIPHOSPHATASE"/>
    <property type="match status" value="1"/>
</dbReference>
<evidence type="ECO:0000256" key="7">
    <source>
        <dbReference type="ARBA" id="ARBA00022801"/>
    </source>
</evidence>
<keyword evidence="11 17" id="KW-0472">Membrane</keyword>
<evidence type="ECO:0000256" key="15">
    <source>
        <dbReference type="ARBA" id="ARBA00032932"/>
    </source>
</evidence>
<evidence type="ECO:0000256" key="2">
    <source>
        <dbReference type="ARBA" id="ARBA00010621"/>
    </source>
</evidence>
<feature type="transmembrane region" description="Helical" evidence="17">
    <location>
        <begin position="75"/>
        <end position="96"/>
    </location>
</feature>
<gene>
    <name evidence="18" type="ORF">F9B85_04610</name>
</gene>
<comment type="similarity">
    <text evidence="2">Belongs to the UppP family.</text>
</comment>
<evidence type="ECO:0000256" key="6">
    <source>
        <dbReference type="ARBA" id="ARBA00022692"/>
    </source>
</evidence>
<evidence type="ECO:0000256" key="5">
    <source>
        <dbReference type="ARBA" id="ARBA00022475"/>
    </source>
</evidence>
<dbReference type="EMBL" id="WBXO01000002">
    <property type="protein sequence ID" value="KAB2953895.1"/>
    <property type="molecule type" value="Genomic_DNA"/>
</dbReference>
<feature type="transmembrane region" description="Helical" evidence="17">
    <location>
        <begin position="45"/>
        <end position="63"/>
    </location>
</feature>
<keyword evidence="5" id="KW-1003">Cell membrane</keyword>
<dbReference type="Pfam" id="PF02673">
    <property type="entry name" value="BacA"/>
    <property type="match status" value="1"/>
</dbReference>
<dbReference type="EC" id="3.6.1.27" evidence="3"/>
<comment type="subcellular location">
    <subcellularLocation>
        <location evidence="1">Cell membrane</location>
        <topology evidence="1">Multi-pass membrane protein</topology>
    </subcellularLocation>
</comment>
<name>A0A6I0ETD3_9FIRM</name>
<dbReference type="Proteomes" id="UP000468766">
    <property type="component" value="Unassembled WGS sequence"/>
</dbReference>
<keyword evidence="13" id="KW-0961">Cell wall biogenesis/degradation</keyword>
<dbReference type="GO" id="GO:0071555">
    <property type="term" value="P:cell wall organization"/>
    <property type="evidence" value="ECO:0007669"/>
    <property type="project" value="UniProtKB-KW"/>
</dbReference>
<evidence type="ECO:0000313" key="18">
    <source>
        <dbReference type="EMBL" id="KAB2953895.1"/>
    </source>
</evidence>
<accession>A0A6I0ETD3</accession>
<keyword evidence="7" id="KW-0378">Hydrolase</keyword>
<dbReference type="GO" id="GO:0005886">
    <property type="term" value="C:plasma membrane"/>
    <property type="evidence" value="ECO:0007669"/>
    <property type="project" value="UniProtKB-SubCell"/>
</dbReference>
<dbReference type="AlphaFoldDB" id="A0A6I0ETD3"/>
<evidence type="ECO:0000256" key="16">
    <source>
        <dbReference type="ARBA" id="ARBA00047594"/>
    </source>
</evidence>
<evidence type="ECO:0000256" key="3">
    <source>
        <dbReference type="ARBA" id="ARBA00012374"/>
    </source>
</evidence>
<protein>
    <recommendedName>
        <fullName evidence="4">Undecaprenyl-diphosphatase</fullName>
        <ecNumber evidence="3">3.6.1.27</ecNumber>
    </recommendedName>
    <alternativeName>
        <fullName evidence="15">Bacitracin resistance protein</fullName>
    </alternativeName>
    <alternativeName>
        <fullName evidence="14">Undecaprenyl pyrophosphate phosphatase</fullName>
    </alternativeName>
</protein>
<proteinExistence type="inferred from homology"/>
<evidence type="ECO:0000256" key="1">
    <source>
        <dbReference type="ARBA" id="ARBA00004651"/>
    </source>
</evidence>
<dbReference type="GO" id="GO:0050380">
    <property type="term" value="F:undecaprenyl-diphosphatase activity"/>
    <property type="evidence" value="ECO:0007669"/>
    <property type="project" value="UniProtKB-EC"/>
</dbReference>
<dbReference type="PANTHER" id="PTHR30622">
    <property type="entry name" value="UNDECAPRENYL-DIPHOSPHATASE"/>
    <property type="match status" value="1"/>
</dbReference>
<evidence type="ECO:0000256" key="12">
    <source>
        <dbReference type="ARBA" id="ARBA00023251"/>
    </source>
</evidence>
<comment type="catalytic activity">
    <reaction evidence="16">
        <text>di-trans,octa-cis-undecaprenyl diphosphate + H2O = di-trans,octa-cis-undecaprenyl phosphate + phosphate + H(+)</text>
        <dbReference type="Rhea" id="RHEA:28094"/>
        <dbReference type="ChEBI" id="CHEBI:15377"/>
        <dbReference type="ChEBI" id="CHEBI:15378"/>
        <dbReference type="ChEBI" id="CHEBI:43474"/>
        <dbReference type="ChEBI" id="CHEBI:58405"/>
        <dbReference type="ChEBI" id="CHEBI:60392"/>
        <dbReference type="EC" id="3.6.1.27"/>
    </reaction>
</comment>
<comment type="caution">
    <text evidence="18">The sequence shown here is derived from an EMBL/GenBank/DDBJ whole genome shotgun (WGS) entry which is preliminary data.</text>
</comment>
<dbReference type="GO" id="GO:0046677">
    <property type="term" value="P:response to antibiotic"/>
    <property type="evidence" value="ECO:0007669"/>
    <property type="project" value="UniProtKB-KW"/>
</dbReference>
<evidence type="ECO:0000256" key="8">
    <source>
        <dbReference type="ARBA" id="ARBA00022960"/>
    </source>
</evidence>
<dbReference type="GO" id="GO:0009252">
    <property type="term" value="P:peptidoglycan biosynthetic process"/>
    <property type="evidence" value="ECO:0007669"/>
    <property type="project" value="UniProtKB-KW"/>
</dbReference>
<keyword evidence="19" id="KW-1185">Reference proteome</keyword>
<dbReference type="OrthoDB" id="9808289at2"/>
<evidence type="ECO:0000256" key="17">
    <source>
        <dbReference type="SAM" id="Phobius"/>
    </source>
</evidence>
<evidence type="ECO:0000256" key="9">
    <source>
        <dbReference type="ARBA" id="ARBA00022984"/>
    </source>
</evidence>
<reference evidence="18 19" key="1">
    <citation type="submission" date="2019-10" db="EMBL/GenBank/DDBJ databases">
        <title>Whole-genome sequence of the extremophile Heliorestis acidaminivorans DSM 24790.</title>
        <authorList>
            <person name="Kyndt J.A."/>
            <person name="Meyer T.E."/>
        </authorList>
    </citation>
    <scope>NUCLEOTIDE SEQUENCE [LARGE SCALE GENOMIC DNA]</scope>
    <source>
        <strain evidence="18 19">DSM 24790</strain>
    </source>
</reference>
<sequence length="97" mass="10550">MDAIVIGLAQSVALIPGISRSGAIGAVILQIDTLGNILTESSSMLLPYIIALLSSFIASYLALKWFISVMKKGKLLYFSMYCFVVGPLVILFKYIFP</sequence>
<evidence type="ECO:0000256" key="4">
    <source>
        <dbReference type="ARBA" id="ARBA00021581"/>
    </source>
</evidence>
<dbReference type="InterPro" id="IPR003824">
    <property type="entry name" value="UppP"/>
</dbReference>
<keyword evidence="8" id="KW-0133">Cell shape</keyword>